<dbReference type="InterPro" id="IPR036259">
    <property type="entry name" value="MFS_trans_sf"/>
</dbReference>
<dbReference type="GO" id="GO:0022857">
    <property type="term" value="F:transmembrane transporter activity"/>
    <property type="evidence" value="ECO:0007669"/>
    <property type="project" value="InterPro"/>
</dbReference>
<dbReference type="InterPro" id="IPR011701">
    <property type="entry name" value="MFS"/>
</dbReference>
<evidence type="ECO:0000256" key="3">
    <source>
        <dbReference type="ARBA" id="ARBA00022692"/>
    </source>
</evidence>
<feature type="transmembrane region" description="Helical" evidence="8">
    <location>
        <begin position="520"/>
        <end position="538"/>
    </location>
</feature>
<dbReference type="PANTHER" id="PTHR23501">
    <property type="entry name" value="MAJOR FACILITATOR SUPERFAMILY"/>
    <property type="match status" value="1"/>
</dbReference>
<gene>
    <name evidence="10" type="ORF">CC78DRAFT_525551</name>
</gene>
<dbReference type="Proteomes" id="UP000800093">
    <property type="component" value="Unassembled WGS sequence"/>
</dbReference>
<dbReference type="AlphaFoldDB" id="A0A9P4MY56"/>
<feature type="transmembrane region" description="Helical" evidence="8">
    <location>
        <begin position="275"/>
        <end position="292"/>
    </location>
</feature>
<evidence type="ECO:0000256" key="5">
    <source>
        <dbReference type="ARBA" id="ARBA00023136"/>
    </source>
</evidence>
<dbReference type="OrthoDB" id="10021397at2759"/>
<evidence type="ECO:0000256" key="6">
    <source>
        <dbReference type="ARBA" id="ARBA00023180"/>
    </source>
</evidence>
<dbReference type="GO" id="GO:0005886">
    <property type="term" value="C:plasma membrane"/>
    <property type="evidence" value="ECO:0007669"/>
    <property type="project" value="TreeGrafter"/>
</dbReference>
<feature type="transmembrane region" description="Helical" evidence="8">
    <location>
        <begin position="149"/>
        <end position="168"/>
    </location>
</feature>
<protein>
    <submittedName>
        <fullName evidence="10">MFS general substrate transporter</fullName>
    </submittedName>
</protein>
<evidence type="ECO:0000256" key="8">
    <source>
        <dbReference type="SAM" id="Phobius"/>
    </source>
</evidence>
<evidence type="ECO:0000313" key="10">
    <source>
        <dbReference type="EMBL" id="KAF2258897.1"/>
    </source>
</evidence>
<dbReference type="Gene3D" id="1.20.1250.20">
    <property type="entry name" value="MFS general substrate transporter like domains"/>
    <property type="match status" value="1"/>
</dbReference>
<dbReference type="SUPFAM" id="SSF103473">
    <property type="entry name" value="MFS general substrate transporter"/>
    <property type="match status" value="1"/>
</dbReference>
<comment type="subcellular location">
    <subcellularLocation>
        <location evidence="1">Membrane</location>
        <topology evidence="1">Multi-pass membrane protein</topology>
    </subcellularLocation>
</comment>
<feature type="transmembrane region" description="Helical" evidence="8">
    <location>
        <begin position="86"/>
        <end position="106"/>
    </location>
</feature>
<evidence type="ECO:0000256" key="7">
    <source>
        <dbReference type="SAM" id="MobiDB-lite"/>
    </source>
</evidence>
<feature type="transmembrane region" description="Helical" evidence="8">
    <location>
        <begin position="244"/>
        <end position="263"/>
    </location>
</feature>
<dbReference type="EMBL" id="ML986729">
    <property type="protein sequence ID" value="KAF2258897.1"/>
    <property type="molecule type" value="Genomic_DNA"/>
</dbReference>
<proteinExistence type="predicted"/>
<feature type="transmembrane region" description="Helical" evidence="8">
    <location>
        <begin position="377"/>
        <end position="395"/>
    </location>
</feature>
<dbReference type="FunFam" id="1.20.1250.20:FF:000484">
    <property type="entry name" value="MFS general substrate transporter"/>
    <property type="match status" value="1"/>
</dbReference>
<name>A0A9P4MY56_9PLEO</name>
<reference evidence="11" key="1">
    <citation type="journal article" date="2020" name="Stud. Mycol.">
        <title>101 Dothideomycetes genomes: A test case for predicting lifestyles and emergence of pathogens.</title>
        <authorList>
            <person name="Haridas S."/>
            <person name="Albert R."/>
            <person name="Binder M."/>
            <person name="Bloem J."/>
            <person name="LaButti K."/>
            <person name="Salamov A."/>
            <person name="Andreopoulos B."/>
            <person name="Baker S."/>
            <person name="Barry K."/>
            <person name="Bills G."/>
            <person name="Bluhm B."/>
            <person name="Cannon C."/>
            <person name="Castanera R."/>
            <person name="Culley D."/>
            <person name="Daum C."/>
            <person name="Ezra D."/>
            <person name="Gonzalez J."/>
            <person name="Henrissat B."/>
            <person name="Kuo A."/>
            <person name="Liang C."/>
            <person name="Lipzen A."/>
            <person name="Lutzoni F."/>
            <person name="Magnuson J."/>
            <person name="Mondo S."/>
            <person name="Nolan M."/>
            <person name="Ohm R."/>
            <person name="Pangilinan J."/>
            <person name="Park H.-J."/>
            <person name="Ramirez L."/>
            <person name="Alfaro M."/>
            <person name="Sun H."/>
            <person name="Tritt A."/>
            <person name="Yoshinaga Y."/>
            <person name="Zwiers L.-H."/>
            <person name="Turgeon B."/>
            <person name="Goodwin S."/>
            <person name="Spatafora J."/>
            <person name="Crous P."/>
            <person name="Grigoriev I."/>
        </authorList>
    </citation>
    <scope>NUCLEOTIDE SEQUENCE [LARGE SCALE GENOMIC DNA]</scope>
    <source>
        <strain evidence="11">CBS 304.66</strain>
    </source>
</reference>
<dbReference type="PRINTS" id="PR01036">
    <property type="entry name" value="TCRTETB"/>
</dbReference>
<dbReference type="PROSITE" id="PS50850">
    <property type="entry name" value="MFS"/>
    <property type="match status" value="1"/>
</dbReference>
<keyword evidence="3 8" id="KW-0812">Transmembrane</keyword>
<evidence type="ECO:0000256" key="1">
    <source>
        <dbReference type="ARBA" id="ARBA00004141"/>
    </source>
</evidence>
<keyword evidence="6" id="KW-0325">Glycoprotein</keyword>
<feature type="transmembrane region" description="Helical" evidence="8">
    <location>
        <begin position="205"/>
        <end position="224"/>
    </location>
</feature>
<accession>A0A9P4MY56</accession>
<feature type="region of interest" description="Disordered" evidence="7">
    <location>
        <begin position="1"/>
        <end position="39"/>
    </location>
</feature>
<evidence type="ECO:0000256" key="4">
    <source>
        <dbReference type="ARBA" id="ARBA00022989"/>
    </source>
</evidence>
<feature type="transmembrane region" description="Helical" evidence="8">
    <location>
        <begin position="118"/>
        <end position="142"/>
    </location>
</feature>
<dbReference type="CDD" id="cd17502">
    <property type="entry name" value="MFS_Azr1_MDR_like"/>
    <property type="match status" value="1"/>
</dbReference>
<feature type="transmembrane region" description="Helical" evidence="8">
    <location>
        <begin position="174"/>
        <end position="198"/>
    </location>
</feature>
<dbReference type="Pfam" id="PF07690">
    <property type="entry name" value="MFS_1"/>
    <property type="match status" value="1"/>
</dbReference>
<dbReference type="InterPro" id="IPR020846">
    <property type="entry name" value="MFS_dom"/>
</dbReference>
<dbReference type="PANTHER" id="PTHR23501:SF187">
    <property type="entry name" value="MAJOR FACILITATOR SUPERFAMILY (MFS) PROFILE DOMAIN-CONTAINING PROTEIN"/>
    <property type="match status" value="1"/>
</dbReference>
<keyword evidence="2" id="KW-0813">Transport</keyword>
<dbReference type="Gene3D" id="1.20.1720.10">
    <property type="entry name" value="Multidrug resistance protein D"/>
    <property type="match status" value="1"/>
</dbReference>
<feature type="transmembrane region" description="Helical" evidence="8">
    <location>
        <begin position="407"/>
        <end position="429"/>
    </location>
</feature>
<evidence type="ECO:0000313" key="11">
    <source>
        <dbReference type="Proteomes" id="UP000800093"/>
    </source>
</evidence>
<sequence length="561" mass="61093">MDVNIDSEKTTVSHGPTDPQRDDNTEDSEPTDVENTTEAGDDVSYGWRFWLIIASLCATSLLTAVEGTVTATALPTIARNLGSKELYVWFVNAVFLSSAVVQPLFGQLADVFGRRYPTIFAVAIFALGSGIAGGSTSAGMLISGRTLQGIGLGGVNMLIDIVVCDLVPQNKRGAIMGVIFAVFAIGSSLGPFIGGVFADHSAWRWVFYLGLPISGIALLLLVLFLQVNYEKETTISTKLKRLDYVGNGILILSMVSILIALTYGGSIRPWNSWRTLVPLIIGLLGLVLFHIYEATGLQKEPVMPPRLFQNRTSLFAFILVFLHGVLLYWITYFLPVYFQSVLLSNPTRSGVQFLPTIVVLIPFAIISGGLITKIGCYKPICIVGFAMQALGVGLFTTLDSRSSTPEWVVFQIIAAAGVGLVTTSTLPAVQVGLLESDVASSTATWGFLRSLGNIWGVSIPAAIFNSRFEQLSHRISDTEVRAMLRNGKAYEQASAAFITSFREPTRGEIIRTYEGALQRVWQIAITFGLLGVLAALPMRELQLKKVLRTEFGMQKKEQKRT</sequence>
<feature type="compositionally biased region" description="Basic and acidic residues" evidence="7">
    <location>
        <begin position="1"/>
        <end position="11"/>
    </location>
</feature>
<keyword evidence="11" id="KW-1185">Reference proteome</keyword>
<comment type="caution">
    <text evidence="10">The sequence shown here is derived from an EMBL/GenBank/DDBJ whole genome shotgun (WGS) entry which is preliminary data.</text>
</comment>
<keyword evidence="4 8" id="KW-1133">Transmembrane helix</keyword>
<feature type="domain" description="Major facilitator superfamily (MFS) profile" evidence="9">
    <location>
        <begin position="52"/>
        <end position="543"/>
    </location>
</feature>
<evidence type="ECO:0000259" key="9">
    <source>
        <dbReference type="PROSITE" id="PS50850"/>
    </source>
</evidence>
<organism evidence="10 11">
    <name type="scientific">Lojkania enalia</name>
    <dbReference type="NCBI Taxonomy" id="147567"/>
    <lineage>
        <taxon>Eukaryota</taxon>
        <taxon>Fungi</taxon>
        <taxon>Dikarya</taxon>
        <taxon>Ascomycota</taxon>
        <taxon>Pezizomycotina</taxon>
        <taxon>Dothideomycetes</taxon>
        <taxon>Pleosporomycetidae</taxon>
        <taxon>Pleosporales</taxon>
        <taxon>Pleosporales incertae sedis</taxon>
        <taxon>Lojkania</taxon>
    </lineage>
</organism>
<feature type="transmembrane region" description="Helical" evidence="8">
    <location>
        <begin position="312"/>
        <end position="338"/>
    </location>
</feature>
<feature type="transmembrane region" description="Helical" evidence="8">
    <location>
        <begin position="49"/>
        <end position="74"/>
    </location>
</feature>
<feature type="transmembrane region" description="Helical" evidence="8">
    <location>
        <begin position="350"/>
        <end position="371"/>
    </location>
</feature>
<evidence type="ECO:0000256" key="2">
    <source>
        <dbReference type="ARBA" id="ARBA00022448"/>
    </source>
</evidence>
<keyword evidence="5 8" id="KW-0472">Membrane</keyword>